<dbReference type="PROSITE" id="PS51257">
    <property type="entry name" value="PROKAR_LIPOPROTEIN"/>
    <property type="match status" value="1"/>
</dbReference>
<dbReference type="InterPro" id="IPR029062">
    <property type="entry name" value="Class_I_gatase-like"/>
</dbReference>
<organism evidence="3 4">
    <name type="scientific">Adhaeribacter rhizoryzae</name>
    <dbReference type="NCBI Taxonomy" id="2607907"/>
    <lineage>
        <taxon>Bacteria</taxon>
        <taxon>Pseudomonadati</taxon>
        <taxon>Bacteroidota</taxon>
        <taxon>Cytophagia</taxon>
        <taxon>Cytophagales</taxon>
        <taxon>Hymenobacteraceae</taxon>
        <taxon>Adhaeribacter</taxon>
    </lineage>
</organism>
<evidence type="ECO:0000256" key="1">
    <source>
        <dbReference type="SAM" id="SignalP"/>
    </source>
</evidence>
<dbReference type="Pfam" id="PF06283">
    <property type="entry name" value="ThuA"/>
    <property type="match status" value="1"/>
</dbReference>
<dbReference type="Gene3D" id="3.40.50.880">
    <property type="match status" value="1"/>
</dbReference>
<feature type="domain" description="ThuA-like" evidence="2">
    <location>
        <begin position="85"/>
        <end position="270"/>
    </location>
</feature>
<keyword evidence="1" id="KW-0732">Signal</keyword>
<dbReference type="InterPro" id="IPR029010">
    <property type="entry name" value="ThuA-like"/>
</dbReference>
<evidence type="ECO:0000313" key="3">
    <source>
        <dbReference type="EMBL" id="KAA5542373.1"/>
    </source>
</evidence>
<keyword evidence="4" id="KW-1185">Reference proteome</keyword>
<feature type="chain" id="PRO_5024354631" evidence="1">
    <location>
        <begin position="26"/>
        <end position="299"/>
    </location>
</feature>
<accession>A0A5M6D4U8</accession>
<proteinExistence type="predicted"/>
<evidence type="ECO:0000259" key="2">
    <source>
        <dbReference type="Pfam" id="PF06283"/>
    </source>
</evidence>
<dbReference type="AlphaFoldDB" id="A0A5M6D4U8"/>
<name>A0A5M6D4U8_9BACT</name>
<evidence type="ECO:0000313" key="4">
    <source>
        <dbReference type="Proteomes" id="UP000323426"/>
    </source>
</evidence>
<comment type="caution">
    <text evidence="3">The sequence shown here is derived from an EMBL/GenBank/DDBJ whole genome shotgun (WGS) entry which is preliminary data.</text>
</comment>
<dbReference type="SUPFAM" id="SSF52317">
    <property type="entry name" value="Class I glutamine amidotransferase-like"/>
    <property type="match status" value="1"/>
</dbReference>
<feature type="signal peptide" evidence="1">
    <location>
        <begin position="1"/>
        <end position="25"/>
    </location>
</feature>
<reference evidence="3 4" key="1">
    <citation type="submission" date="2019-09" db="EMBL/GenBank/DDBJ databases">
        <title>Genome sequence and assembly of Adhaeribacter sp.</title>
        <authorList>
            <person name="Chhetri G."/>
        </authorList>
    </citation>
    <scope>NUCLEOTIDE SEQUENCE [LARGE SCALE GENOMIC DNA]</scope>
    <source>
        <strain evidence="3 4">DK36</strain>
    </source>
</reference>
<sequence length="299" mass="33436">MKKLKNLKYLFLLSYFFIAVSCANAQPKAKANAKKPLIVFVAGDHEYSGEGTLPLLAAELEKNYGFRTKVLNAYPDQNAEENIPGLEALKEADLAVFFLRWRRLPADQVKHIEDYLKTGKPVVGFRTTTHAFNYPKGHELEKWNAFGEMAFNSPPGWGGAAKHTHYGHNSSTDVTIIPEAAKNPILTGVDNKFHVRSWLYRVLPDYPTKGSTWLLMGHAVNPDKAAIDNPVAWTGKNSFGGNFFMTTLGHPEDFDLEPFQRLVVNSIHWAAGKPVPKKWAGKIQMNVPYHGIQTSKSSK</sequence>
<protein>
    <submittedName>
        <fullName evidence="3">ThuA domain-containing protein</fullName>
    </submittedName>
</protein>
<dbReference type="Proteomes" id="UP000323426">
    <property type="component" value="Unassembled WGS sequence"/>
</dbReference>
<dbReference type="EMBL" id="VWSF01000018">
    <property type="protein sequence ID" value="KAA5542373.1"/>
    <property type="molecule type" value="Genomic_DNA"/>
</dbReference>
<gene>
    <name evidence="3" type="ORF">F0145_19285</name>
</gene>
<dbReference type="RefSeq" id="WP_150091016.1">
    <property type="nucleotide sequence ID" value="NZ_VWSF01000018.1"/>
</dbReference>